<name>A0A2N7VAX9_9BURK</name>
<evidence type="ECO:0000256" key="1">
    <source>
        <dbReference type="ARBA" id="ARBA00022801"/>
    </source>
</evidence>
<dbReference type="PRINTS" id="PR00111">
    <property type="entry name" value="ABHYDROLASE"/>
</dbReference>
<reference evidence="3 4" key="1">
    <citation type="submission" date="2018-01" db="EMBL/GenBank/DDBJ databases">
        <title>Whole genome analyses suggest that Burkholderia sensu lato contains two further novel genera in the rhizoxinica-symbiotica group Mycetohabitans gen. nov., and Trinickia gen. nov.: implications for the evolution of diazotrophy and nodulation in the Burkholderiaceae.</title>
        <authorList>
            <person name="Estrada-de los Santos P."/>
            <person name="Palmer M."/>
            <person name="Chavez-Ramirez B."/>
            <person name="Beukes C."/>
            <person name="Steenkamp E.T."/>
            <person name="Hirsch A.M."/>
            <person name="Manyaka P."/>
            <person name="Maluk M."/>
            <person name="Lafos M."/>
            <person name="Crook M."/>
            <person name="Gross E."/>
            <person name="Simon M.F."/>
            <person name="Bueno dos Reis Junior F."/>
            <person name="Poole P.S."/>
            <person name="Venter S.N."/>
            <person name="James E.K."/>
        </authorList>
    </citation>
    <scope>NUCLEOTIDE SEQUENCE [LARGE SCALE GENOMIC DNA]</scope>
    <source>
        <strain evidence="3 4">GIMN1.004</strain>
    </source>
</reference>
<dbReference type="GO" id="GO:0016787">
    <property type="term" value="F:hydrolase activity"/>
    <property type="evidence" value="ECO:0007669"/>
    <property type="project" value="UniProtKB-KW"/>
</dbReference>
<comment type="caution">
    <text evidence="3">The sequence shown here is derived from an EMBL/GenBank/DDBJ whole genome shotgun (WGS) entry which is preliminary data.</text>
</comment>
<dbReference type="PRINTS" id="PR00412">
    <property type="entry name" value="EPOXHYDRLASE"/>
</dbReference>
<dbReference type="Pfam" id="PF00561">
    <property type="entry name" value="Abhydrolase_1"/>
    <property type="match status" value="1"/>
</dbReference>
<keyword evidence="4" id="KW-1185">Reference proteome</keyword>
<dbReference type="InterPro" id="IPR000073">
    <property type="entry name" value="AB_hydrolase_1"/>
</dbReference>
<dbReference type="OrthoDB" id="2987348at2"/>
<evidence type="ECO:0000259" key="2">
    <source>
        <dbReference type="Pfam" id="PF00561"/>
    </source>
</evidence>
<gene>
    <name evidence="3" type="ORF">C0Z18_32215</name>
</gene>
<sequence length="339" mass="38019">MLRFNPTWRNRRRAIVYEFSQFFIETNGIRLNVAAQGAGPLVLLLHGFPETSYAWRYQLAALSNAGFRAVAPDLRGFGRSDCPIESGRYTTLDILGDLIGLMDALEERSAVVMGNDWGAAIAWQAALLRPDRFRAVVALGVPMMDRAPVLPSRLFPMTEQAWLYTHYFSQPGQAEREFERDVGATLRKLYFWASGDAGQRDQKTPNPFGMVPRQAGLLDVLPEPVSLPSWLDEAQFDIFVSAFETSGFHGGLNYYRQLDRNWELQAAFNGLLVQTPALYLVGEHDTGLAIPGMHEIIGAMPRLVPNLRDSQVIERAGHWLQQEAPDRVNAAVIEFLRGL</sequence>
<feature type="domain" description="AB hydrolase-1" evidence="2">
    <location>
        <begin position="40"/>
        <end position="324"/>
    </location>
</feature>
<dbReference type="EMBL" id="PNYA01000055">
    <property type="protein sequence ID" value="PMS13974.1"/>
    <property type="molecule type" value="Genomic_DNA"/>
</dbReference>
<keyword evidence="1 3" id="KW-0378">Hydrolase</keyword>
<evidence type="ECO:0000313" key="4">
    <source>
        <dbReference type="Proteomes" id="UP000235616"/>
    </source>
</evidence>
<accession>A0A2N7VAX9</accession>
<dbReference type="AlphaFoldDB" id="A0A2N7VAX9"/>
<dbReference type="InterPro" id="IPR000639">
    <property type="entry name" value="Epox_hydrolase-like"/>
</dbReference>
<evidence type="ECO:0000313" key="3">
    <source>
        <dbReference type="EMBL" id="PMS13974.1"/>
    </source>
</evidence>
<dbReference type="SUPFAM" id="SSF53474">
    <property type="entry name" value="alpha/beta-Hydrolases"/>
    <property type="match status" value="1"/>
</dbReference>
<dbReference type="InterPro" id="IPR029058">
    <property type="entry name" value="AB_hydrolase_fold"/>
</dbReference>
<proteinExistence type="predicted"/>
<organism evidence="3 4">
    <name type="scientific">Trinickia dabaoshanensis</name>
    <dbReference type="NCBI Taxonomy" id="564714"/>
    <lineage>
        <taxon>Bacteria</taxon>
        <taxon>Pseudomonadati</taxon>
        <taxon>Pseudomonadota</taxon>
        <taxon>Betaproteobacteria</taxon>
        <taxon>Burkholderiales</taxon>
        <taxon>Burkholderiaceae</taxon>
        <taxon>Trinickia</taxon>
    </lineage>
</organism>
<protein>
    <submittedName>
        <fullName evidence="3">Epoxide hydrolase</fullName>
    </submittedName>
</protein>
<dbReference type="Proteomes" id="UP000235616">
    <property type="component" value="Unassembled WGS sequence"/>
</dbReference>
<dbReference type="PANTHER" id="PTHR43329">
    <property type="entry name" value="EPOXIDE HYDROLASE"/>
    <property type="match status" value="1"/>
</dbReference>
<dbReference type="Gene3D" id="3.40.50.1820">
    <property type="entry name" value="alpha/beta hydrolase"/>
    <property type="match status" value="1"/>
</dbReference>